<evidence type="ECO:0000313" key="3">
    <source>
        <dbReference type="Proteomes" id="UP001066276"/>
    </source>
</evidence>
<dbReference type="Proteomes" id="UP001066276">
    <property type="component" value="Chromosome 2_2"/>
</dbReference>
<name>A0AAV7UQF9_PLEWA</name>
<dbReference type="AlphaFoldDB" id="A0AAV7UQF9"/>
<protein>
    <submittedName>
        <fullName evidence="2">Uncharacterized protein</fullName>
    </submittedName>
</protein>
<evidence type="ECO:0000313" key="2">
    <source>
        <dbReference type="EMBL" id="KAJ1190821.1"/>
    </source>
</evidence>
<organism evidence="2 3">
    <name type="scientific">Pleurodeles waltl</name>
    <name type="common">Iberian ribbed newt</name>
    <dbReference type="NCBI Taxonomy" id="8319"/>
    <lineage>
        <taxon>Eukaryota</taxon>
        <taxon>Metazoa</taxon>
        <taxon>Chordata</taxon>
        <taxon>Craniata</taxon>
        <taxon>Vertebrata</taxon>
        <taxon>Euteleostomi</taxon>
        <taxon>Amphibia</taxon>
        <taxon>Batrachia</taxon>
        <taxon>Caudata</taxon>
        <taxon>Salamandroidea</taxon>
        <taxon>Salamandridae</taxon>
        <taxon>Pleurodelinae</taxon>
        <taxon>Pleurodeles</taxon>
    </lineage>
</organism>
<sequence length="96" mass="10192">MKAAAVCSHRRTQRSPAGQGEVAAIPTVAATTIALLFTGDGGRHTLPTASVGVERGRGDTHCRFIRRRGVRFLVFFSLPFSQQRSSGPDAGPCGRP</sequence>
<gene>
    <name evidence="2" type="ORF">NDU88_000140</name>
</gene>
<feature type="region of interest" description="Disordered" evidence="1">
    <location>
        <begin position="1"/>
        <end position="20"/>
    </location>
</feature>
<reference evidence="2" key="1">
    <citation type="journal article" date="2022" name="bioRxiv">
        <title>Sequencing and chromosome-scale assembly of the giantPleurodeles waltlgenome.</title>
        <authorList>
            <person name="Brown T."/>
            <person name="Elewa A."/>
            <person name="Iarovenko S."/>
            <person name="Subramanian E."/>
            <person name="Araus A.J."/>
            <person name="Petzold A."/>
            <person name="Susuki M."/>
            <person name="Suzuki K.-i.T."/>
            <person name="Hayashi T."/>
            <person name="Toyoda A."/>
            <person name="Oliveira C."/>
            <person name="Osipova E."/>
            <person name="Leigh N.D."/>
            <person name="Simon A."/>
            <person name="Yun M.H."/>
        </authorList>
    </citation>
    <scope>NUCLEOTIDE SEQUENCE</scope>
    <source>
        <strain evidence="2">20211129_DDA</strain>
        <tissue evidence="2">Liver</tissue>
    </source>
</reference>
<accession>A0AAV7UQF9</accession>
<evidence type="ECO:0000256" key="1">
    <source>
        <dbReference type="SAM" id="MobiDB-lite"/>
    </source>
</evidence>
<keyword evidence="3" id="KW-1185">Reference proteome</keyword>
<comment type="caution">
    <text evidence="2">The sequence shown here is derived from an EMBL/GenBank/DDBJ whole genome shotgun (WGS) entry which is preliminary data.</text>
</comment>
<proteinExistence type="predicted"/>
<dbReference type="EMBL" id="JANPWB010000004">
    <property type="protein sequence ID" value="KAJ1190821.1"/>
    <property type="molecule type" value="Genomic_DNA"/>
</dbReference>